<evidence type="ECO:0000256" key="3">
    <source>
        <dbReference type="SAM" id="SignalP"/>
    </source>
</evidence>
<accession>S8DCT0</accession>
<proteinExistence type="inferred from homology"/>
<evidence type="ECO:0000256" key="1">
    <source>
        <dbReference type="ARBA" id="ARBA00006010"/>
    </source>
</evidence>
<organism evidence="4 5">
    <name type="scientific">Genlisea aurea</name>
    <dbReference type="NCBI Taxonomy" id="192259"/>
    <lineage>
        <taxon>Eukaryota</taxon>
        <taxon>Viridiplantae</taxon>
        <taxon>Streptophyta</taxon>
        <taxon>Embryophyta</taxon>
        <taxon>Tracheophyta</taxon>
        <taxon>Spermatophyta</taxon>
        <taxon>Magnoliopsida</taxon>
        <taxon>eudicotyledons</taxon>
        <taxon>Gunneridae</taxon>
        <taxon>Pentapetalae</taxon>
        <taxon>asterids</taxon>
        <taxon>lamiids</taxon>
        <taxon>Lamiales</taxon>
        <taxon>Lentibulariaceae</taxon>
        <taxon>Genlisea</taxon>
    </lineage>
</organism>
<dbReference type="EMBL" id="AUSU01007428">
    <property type="protein sequence ID" value="EPS60613.1"/>
    <property type="molecule type" value="Genomic_DNA"/>
</dbReference>
<evidence type="ECO:0008006" key="6">
    <source>
        <dbReference type="Google" id="ProtNLM"/>
    </source>
</evidence>
<feature type="chain" id="PRO_5004562268" description="Stigma-specific Stig1 family protein" evidence="3">
    <location>
        <begin position="30"/>
        <end position="129"/>
    </location>
</feature>
<sequence>MAGHQSLHSSAILILLLLVFLVLSERAESASKRPKPKEGAKCHVGRGNICNHYLSKSGKDLYDCCNSRCINVLGHRAHCGSCQHACRSSEHCCGGKCTNFHTDPNNCGGCGIRCSNGENCEYGICGYGS</sequence>
<dbReference type="Proteomes" id="UP000015453">
    <property type="component" value="Unassembled WGS sequence"/>
</dbReference>
<dbReference type="AlphaFoldDB" id="S8DCT0"/>
<keyword evidence="5" id="KW-1185">Reference proteome</keyword>
<dbReference type="PANTHER" id="PTHR33227">
    <property type="entry name" value="STIGMA-SPECIFIC STIG1-LIKE PROTEIN 3"/>
    <property type="match status" value="1"/>
</dbReference>
<dbReference type="InterPro" id="IPR006969">
    <property type="entry name" value="Stig-like"/>
</dbReference>
<comment type="caution">
    <text evidence="4">The sequence shown here is derived from an EMBL/GenBank/DDBJ whole genome shotgun (WGS) entry which is preliminary data.</text>
</comment>
<dbReference type="PANTHER" id="PTHR33227:SF48">
    <property type="entry name" value="STIGMA-SPECIFIC STIG1-LIKE PROTEIN 4"/>
    <property type="match status" value="1"/>
</dbReference>
<name>S8DCT0_9LAMI</name>
<evidence type="ECO:0000256" key="2">
    <source>
        <dbReference type="ARBA" id="ARBA00022729"/>
    </source>
</evidence>
<evidence type="ECO:0000313" key="4">
    <source>
        <dbReference type="EMBL" id="EPS60613.1"/>
    </source>
</evidence>
<feature type="signal peptide" evidence="3">
    <location>
        <begin position="1"/>
        <end position="29"/>
    </location>
</feature>
<gene>
    <name evidence="4" type="ORF">M569_14191</name>
</gene>
<evidence type="ECO:0000313" key="5">
    <source>
        <dbReference type="Proteomes" id="UP000015453"/>
    </source>
</evidence>
<protein>
    <recommendedName>
        <fullName evidence="6">Stigma-specific Stig1 family protein</fullName>
    </recommendedName>
</protein>
<dbReference type="Pfam" id="PF04885">
    <property type="entry name" value="Stig1"/>
    <property type="match status" value="1"/>
</dbReference>
<dbReference type="OrthoDB" id="2013942at2759"/>
<keyword evidence="2 3" id="KW-0732">Signal</keyword>
<comment type="similarity">
    <text evidence="1">Belongs to the STIG1 family.</text>
</comment>
<reference evidence="4 5" key="1">
    <citation type="journal article" date="2013" name="BMC Genomics">
        <title>The miniature genome of a carnivorous plant Genlisea aurea contains a low number of genes and short non-coding sequences.</title>
        <authorList>
            <person name="Leushkin E.V."/>
            <person name="Sutormin R.A."/>
            <person name="Nabieva E.R."/>
            <person name="Penin A.A."/>
            <person name="Kondrashov A.S."/>
            <person name="Logacheva M.D."/>
        </authorList>
    </citation>
    <scope>NUCLEOTIDE SEQUENCE [LARGE SCALE GENOMIC DNA]</scope>
</reference>